<dbReference type="AlphaFoldDB" id="A0A1K2HI51"/>
<dbReference type="InterPro" id="IPR049453">
    <property type="entry name" value="Memb_transporter_dom"/>
</dbReference>
<keyword evidence="4 5" id="KW-0472">Membrane</keyword>
<name>A0A1K2HI51_9NEIS</name>
<feature type="transmembrane region" description="Helical" evidence="5">
    <location>
        <begin position="20"/>
        <end position="37"/>
    </location>
</feature>
<evidence type="ECO:0000259" key="6">
    <source>
        <dbReference type="Pfam" id="PF13515"/>
    </source>
</evidence>
<keyword evidence="2 5" id="KW-0812">Transmembrane</keyword>
<evidence type="ECO:0000256" key="3">
    <source>
        <dbReference type="ARBA" id="ARBA00022989"/>
    </source>
</evidence>
<feature type="transmembrane region" description="Helical" evidence="5">
    <location>
        <begin position="258"/>
        <end position="274"/>
    </location>
</feature>
<accession>A0A1K2HI51</accession>
<evidence type="ECO:0000256" key="5">
    <source>
        <dbReference type="SAM" id="Phobius"/>
    </source>
</evidence>
<protein>
    <submittedName>
        <fullName evidence="7">Fusaric acid resistance protein-like</fullName>
    </submittedName>
</protein>
<evidence type="ECO:0000313" key="8">
    <source>
        <dbReference type="Proteomes" id="UP000186513"/>
    </source>
</evidence>
<feature type="transmembrane region" description="Helical" evidence="5">
    <location>
        <begin position="116"/>
        <end position="135"/>
    </location>
</feature>
<feature type="transmembrane region" description="Helical" evidence="5">
    <location>
        <begin position="233"/>
        <end position="251"/>
    </location>
</feature>
<dbReference type="GO" id="GO:0016020">
    <property type="term" value="C:membrane"/>
    <property type="evidence" value="ECO:0007669"/>
    <property type="project" value="UniProtKB-SubCell"/>
</dbReference>
<comment type="subcellular location">
    <subcellularLocation>
        <location evidence="1">Membrane</location>
        <topology evidence="1">Multi-pass membrane protein</topology>
    </subcellularLocation>
</comment>
<dbReference type="Pfam" id="PF13515">
    <property type="entry name" value="FUSC_2"/>
    <property type="match status" value="1"/>
</dbReference>
<dbReference type="OrthoDB" id="7216522at2"/>
<feature type="transmembrane region" description="Helical" evidence="5">
    <location>
        <begin position="92"/>
        <end position="109"/>
    </location>
</feature>
<feature type="transmembrane region" description="Helical" evidence="5">
    <location>
        <begin position="280"/>
        <end position="299"/>
    </location>
</feature>
<evidence type="ECO:0000256" key="4">
    <source>
        <dbReference type="ARBA" id="ARBA00023136"/>
    </source>
</evidence>
<dbReference type="STRING" id="1121279.SAMN02745887_01960"/>
<proteinExistence type="predicted"/>
<keyword evidence="3 5" id="KW-1133">Transmembrane helix</keyword>
<feature type="transmembrane region" description="Helical" evidence="5">
    <location>
        <begin position="185"/>
        <end position="206"/>
    </location>
</feature>
<dbReference type="Proteomes" id="UP000186513">
    <property type="component" value="Unassembled WGS sequence"/>
</dbReference>
<feature type="transmembrane region" description="Helical" evidence="5">
    <location>
        <begin position="66"/>
        <end position="86"/>
    </location>
</feature>
<feature type="transmembrane region" description="Helical" evidence="5">
    <location>
        <begin position="141"/>
        <end position="164"/>
    </location>
</feature>
<feature type="domain" description="Integral membrane bound transporter" evidence="6">
    <location>
        <begin position="201"/>
        <end position="324"/>
    </location>
</feature>
<feature type="transmembrane region" description="Helical" evidence="5">
    <location>
        <begin position="43"/>
        <end position="59"/>
    </location>
</feature>
<evidence type="ECO:0000313" key="7">
    <source>
        <dbReference type="EMBL" id="SFZ76438.1"/>
    </source>
</evidence>
<sequence>MPYPFHLLRWRDGALPWRQAVCAALGVAVPAALALHLHEPAGLLFGAVGGLYASLLDFGGSLRHRLLTQAVGLALVVASAALGHWLGPQHGLLFLVLAVLSFGIGWLDGSGIAVETILRFAALMLLVYAFVPVLPAQGLPFFALGIGVGLLAVWLDSLLFPRALPRRHPGLRNAGRLIAAGHNAGWLHASGFSLAVTGGLALALWLDYQRPAWVAAVTLFVIRPDGPDSLRRLFQTVFGTLAGVALAWLIGRYLQQPALLLGCVVVLAFLRPIALAKNLWAQACTLTALILLLFDLTLGHAASLLLLHERLLDTLLGSAVALLCMLLFNRQARRHLLDRLRVPSTPPA</sequence>
<evidence type="ECO:0000256" key="2">
    <source>
        <dbReference type="ARBA" id="ARBA00022692"/>
    </source>
</evidence>
<dbReference type="EMBL" id="FPKR01000007">
    <property type="protein sequence ID" value="SFZ76438.1"/>
    <property type="molecule type" value="Genomic_DNA"/>
</dbReference>
<gene>
    <name evidence="7" type="ORF">SAMN02745887_01960</name>
</gene>
<keyword evidence="8" id="KW-1185">Reference proteome</keyword>
<reference evidence="7 8" key="1">
    <citation type="submission" date="2016-11" db="EMBL/GenBank/DDBJ databases">
        <authorList>
            <person name="Jaros S."/>
            <person name="Januszkiewicz K."/>
            <person name="Wedrychowicz H."/>
        </authorList>
    </citation>
    <scope>NUCLEOTIDE SEQUENCE [LARGE SCALE GENOMIC DNA]</scope>
    <source>
        <strain evidence="7 8">DSM 18899</strain>
    </source>
</reference>
<evidence type="ECO:0000256" key="1">
    <source>
        <dbReference type="ARBA" id="ARBA00004141"/>
    </source>
</evidence>
<organism evidence="7 8">
    <name type="scientific">Chitinimonas taiwanensis DSM 18899</name>
    <dbReference type="NCBI Taxonomy" id="1121279"/>
    <lineage>
        <taxon>Bacteria</taxon>
        <taxon>Pseudomonadati</taxon>
        <taxon>Pseudomonadota</taxon>
        <taxon>Betaproteobacteria</taxon>
        <taxon>Neisseriales</taxon>
        <taxon>Chitinibacteraceae</taxon>
        <taxon>Chitinimonas</taxon>
    </lineage>
</organism>
<dbReference type="RefSeq" id="WP_072428477.1">
    <property type="nucleotide sequence ID" value="NZ_FPKR01000007.1"/>
</dbReference>